<keyword evidence="3" id="KW-1185">Reference proteome</keyword>
<dbReference type="RefSeq" id="WP_091109578.1">
    <property type="nucleotide sequence ID" value="NZ_BKAF01000001.1"/>
</dbReference>
<gene>
    <name evidence="2" type="ORF">SAMN05216561_101139</name>
</gene>
<evidence type="ECO:0000313" key="3">
    <source>
        <dbReference type="Proteomes" id="UP000198649"/>
    </source>
</evidence>
<keyword evidence="1" id="KW-0472">Membrane</keyword>
<evidence type="ECO:0000313" key="2">
    <source>
        <dbReference type="EMBL" id="SFH61701.1"/>
    </source>
</evidence>
<reference evidence="2 3" key="1">
    <citation type="submission" date="2016-10" db="EMBL/GenBank/DDBJ databases">
        <authorList>
            <person name="de Groot N.N."/>
        </authorList>
    </citation>
    <scope>NUCLEOTIDE SEQUENCE [LARGE SCALE GENOMIC DNA]</scope>
    <source>
        <strain evidence="2 3">CGMCC 1.11156</strain>
    </source>
</reference>
<organism evidence="2 3">
    <name type="scientific">Nocardioides psychrotolerans</name>
    <dbReference type="NCBI Taxonomy" id="1005945"/>
    <lineage>
        <taxon>Bacteria</taxon>
        <taxon>Bacillati</taxon>
        <taxon>Actinomycetota</taxon>
        <taxon>Actinomycetes</taxon>
        <taxon>Propionibacteriales</taxon>
        <taxon>Nocardioidaceae</taxon>
        <taxon>Nocardioides</taxon>
    </lineage>
</organism>
<accession>A0A1I3BIY2</accession>
<sequence length="67" mass="7665">MKRVKGFLKRRVADAVLVVVWLVVLFNCVQLGRLEGETATRMAVSYGAMVLIGLVATFLWWRSRRRA</sequence>
<dbReference type="EMBL" id="FOQG01000001">
    <property type="protein sequence ID" value="SFH61701.1"/>
    <property type="molecule type" value="Genomic_DNA"/>
</dbReference>
<dbReference type="Proteomes" id="UP000198649">
    <property type="component" value="Unassembled WGS sequence"/>
</dbReference>
<keyword evidence="1" id="KW-0812">Transmembrane</keyword>
<keyword evidence="1" id="KW-1133">Transmembrane helix</keyword>
<feature type="transmembrane region" description="Helical" evidence="1">
    <location>
        <begin position="12"/>
        <end position="32"/>
    </location>
</feature>
<proteinExistence type="predicted"/>
<protein>
    <submittedName>
        <fullName evidence="2">Uncharacterized protein</fullName>
    </submittedName>
</protein>
<name>A0A1I3BIY2_9ACTN</name>
<feature type="transmembrane region" description="Helical" evidence="1">
    <location>
        <begin position="44"/>
        <end position="61"/>
    </location>
</feature>
<dbReference type="STRING" id="1005945.SAMN05216561_101139"/>
<dbReference type="AlphaFoldDB" id="A0A1I3BIY2"/>
<evidence type="ECO:0000256" key="1">
    <source>
        <dbReference type="SAM" id="Phobius"/>
    </source>
</evidence>